<evidence type="ECO:0000313" key="2">
    <source>
        <dbReference type="EMBL" id="OBA27068.1"/>
    </source>
</evidence>
<reference evidence="3" key="1">
    <citation type="journal article" date="2016" name="Proc. Natl. Acad. Sci. U.S.A.">
        <title>Comparative genomics of biotechnologically important yeasts.</title>
        <authorList>
            <person name="Riley R."/>
            <person name="Haridas S."/>
            <person name="Wolfe K.H."/>
            <person name="Lopes M.R."/>
            <person name="Hittinger C.T."/>
            <person name="Goeker M."/>
            <person name="Salamov A.A."/>
            <person name="Wisecaver J.H."/>
            <person name="Long T.M."/>
            <person name="Calvey C.H."/>
            <person name="Aerts A.L."/>
            <person name="Barry K.W."/>
            <person name="Choi C."/>
            <person name="Clum A."/>
            <person name="Coughlan A.Y."/>
            <person name="Deshpande S."/>
            <person name="Douglass A.P."/>
            <person name="Hanson S.J."/>
            <person name="Klenk H.-P."/>
            <person name="LaButti K.M."/>
            <person name="Lapidus A."/>
            <person name="Lindquist E.A."/>
            <person name="Lipzen A.M."/>
            <person name="Meier-Kolthoff J.P."/>
            <person name="Ohm R.A."/>
            <person name="Otillar R.P."/>
            <person name="Pangilinan J.L."/>
            <person name="Peng Y."/>
            <person name="Rokas A."/>
            <person name="Rosa C.A."/>
            <person name="Scheuner C."/>
            <person name="Sibirny A.A."/>
            <person name="Slot J.C."/>
            <person name="Stielow J.B."/>
            <person name="Sun H."/>
            <person name="Kurtzman C.P."/>
            <person name="Blackwell M."/>
            <person name="Grigoriev I.V."/>
            <person name="Jeffries T.W."/>
        </authorList>
    </citation>
    <scope>NUCLEOTIDE SEQUENCE [LARGE SCALE GENOMIC DNA]</scope>
    <source>
        <strain evidence="3">NRRL Y-1626</strain>
    </source>
</reference>
<dbReference type="AlphaFoldDB" id="A0A1B7TEE2"/>
<feature type="region of interest" description="Disordered" evidence="1">
    <location>
        <begin position="182"/>
        <end position="216"/>
    </location>
</feature>
<dbReference type="EMBL" id="LXPE01000011">
    <property type="protein sequence ID" value="OBA27068.1"/>
    <property type="molecule type" value="Genomic_DNA"/>
</dbReference>
<dbReference type="OrthoDB" id="3971571at2759"/>
<feature type="region of interest" description="Disordered" evidence="1">
    <location>
        <begin position="245"/>
        <end position="278"/>
    </location>
</feature>
<feature type="compositionally biased region" description="Low complexity" evidence="1">
    <location>
        <begin position="262"/>
        <end position="278"/>
    </location>
</feature>
<sequence>MSTEKDPSMNANLLKDEVFDLKKQVNLMSNIVGEISETDQLLTKQTIKLLTENIKVLVSNQQVLENKLDDTLKNQFNTDQVVNELNWKVTRLLQLSSLDLSNNMADNRKLATAKITSVNSSATKPNKTVQIDGAKVTITKSDMANSLNNTITKLPIKHNISKSKKYFHDPISNKRLLSVVSDNSTNDQDAEKNTKEVNDSTDFNSITTTNNNNTNATTASSILPSIAKVSQPIVVNDNVAHIQKPVESDKEPPLKKVKLDNSRNISNNNTSTNTNIST</sequence>
<comment type="caution">
    <text evidence="2">The sequence shown here is derived from an EMBL/GenBank/DDBJ whole genome shotgun (WGS) entry which is preliminary data.</text>
</comment>
<feature type="compositionally biased region" description="Low complexity" evidence="1">
    <location>
        <begin position="200"/>
        <end position="216"/>
    </location>
</feature>
<keyword evidence="3" id="KW-1185">Reference proteome</keyword>
<proteinExistence type="predicted"/>
<dbReference type="Proteomes" id="UP000092321">
    <property type="component" value="Unassembled WGS sequence"/>
</dbReference>
<name>A0A1B7TEE2_9ASCO</name>
<protein>
    <submittedName>
        <fullName evidence="2">Uncharacterized protein</fullName>
    </submittedName>
</protein>
<feature type="compositionally biased region" description="Basic and acidic residues" evidence="1">
    <location>
        <begin position="189"/>
        <end position="198"/>
    </location>
</feature>
<accession>A0A1B7TEE2</accession>
<evidence type="ECO:0000256" key="1">
    <source>
        <dbReference type="SAM" id="MobiDB-lite"/>
    </source>
</evidence>
<feature type="compositionally biased region" description="Basic and acidic residues" evidence="1">
    <location>
        <begin position="245"/>
        <end position="261"/>
    </location>
</feature>
<organism evidence="2 3">
    <name type="scientific">Hanseniaspora valbyensis NRRL Y-1626</name>
    <dbReference type="NCBI Taxonomy" id="766949"/>
    <lineage>
        <taxon>Eukaryota</taxon>
        <taxon>Fungi</taxon>
        <taxon>Dikarya</taxon>
        <taxon>Ascomycota</taxon>
        <taxon>Saccharomycotina</taxon>
        <taxon>Saccharomycetes</taxon>
        <taxon>Saccharomycodales</taxon>
        <taxon>Saccharomycodaceae</taxon>
        <taxon>Hanseniaspora</taxon>
    </lineage>
</organism>
<evidence type="ECO:0000313" key="3">
    <source>
        <dbReference type="Proteomes" id="UP000092321"/>
    </source>
</evidence>
<gene>
    <name evidence="2" type="ORF">HANVADRAFT_52609</name>
</gene>